<feature type="chain" id="PRO_5036768540" description="Cell wall hydrolase SleB domain-containing protein" evidence="1">
    <location>
        <begin position="35"/>
        <end position="299"/>
    </location>
</feature>
<evidence type="ECO:0000259" key="2">
    <source>
        <dbReference type="Pfam" id="PF07486"/>
    </source>
</evidence>
<feature type="domain" description="Cell wall hydrolase SleB" evidence="2">
    <location>
        <begin position="181"/>
        <end position="296"/>
    </location>
</feature>
<dbReference type="GO" id="GO:0016787">
    <property type="term" value="F:hydrolase activity"/>
    <property type="evidence" value="ECO:0007669"/>
    <property type="project" value="InterPro"/>
</dbReference>
<sequence length="299" mass="32062">MTSLGLKTARAVSRAVAMCAVAVVALATTHTAYATETSVDAIVPAAMPASIAEARTQPSSGTFAVPVAPGTQPLTQELLANYVERQNALRSFDGFYNRALSAGGQQSDVAMGYIARGSLGAGNTALQAISSFTADEDDSGLNDSLLSAYVQDGYLPTQERILKADKERDCLAQAIYHEARGESASGQMAVANVIVNRALSNRYPSSLCGVVYQNADKGRYRCQFTFACDGRSDNPTERRAWLRSKALADEVYTEYALGEGLETLPSSVLYYHTTAVKPSWSRVFTRVAQIGSHIFYAPN</sequence>
<evidence type="ECO:0000313" key="4">
    <source>
        <dbReference type="Proteomes" id="UP000646579"/>
    </source>
</evidence>
<dbReference type="InterPro" id="IPR011105">
    <property type="entry name" value="Cell_wall_hydrolase_SleB"/>
</dbReference>
<comment type="caution">
    <text evidence="3">The sequence shown here is derived from an EMBL/GenBank/DDBJ whole genome shotgun (WGS) entry which is preliminary data.</text>
</comment>
<feature type="signal peptide" evidence="1">
    <location>
        <begin position="1"/>
        <end position="34"/>
    </location>
</feature>
<gene>
    <name evidence="3" type="ORF">GCM10007989_15520</name>
</gene>
<reference evidence="3" key="2">
    <citation type="submission" date="2020-09" db="EMBL/GenBank/DDBJ databases">
        <authorList>
            <person name="Sun Q."/>
            <person name="Kim S."/>
        </authorList>
    </citation>
    <scope>NUCLEOTIDE SEQUENCE</scope>
    <source>
        <strain evidence="3">KCTC 32437</strain>
    </source>
</reference>
<dbReference type="EMBL" id="BMZE01000002">
    <property type="protein sequence ID" value="GHA21201.1"/>
    <property type="molecule type" value="Genomic_DNA"/>
</dbReference>
<dbReference type="Pfam" id="PF07486">
    <property type="entry name" value="Hydrolase_2"/>
    <property type="match status" value="1"/>
</dbReference>
<reference evidence="3" key="1">
    <citation type="journal article" date="2014" name="Int. J. Syst. Evol. Microbiol.">
        <title>Complete genome sequence of Corynebacterium casei LMG S-19264T (=DSM 44701T), isolated from a smear-ripened cheese.</title>
        <authorList>
            <consortium name="US DOE Joint Genome Institute (JGI-PGF)"/>
            <person name="Walter F."/>
            <person name="Albersmeier A."/>
            <person name="Kalinowski J."/>
            <person name="Ruckert C."/>
        </authorList>
    </citation>
    <scope>NUCLEOTIDE SEQUENCE</scope>
    <source>
        <strain evidence="3">KCTC 32437</strain>
    </source>
</reference>
<keyword evidence="4" id="KW-1185">Reference proteome</keyword>
<organism evidence="3 4">
    <name type="scientific">Devosia pacifica</name>
    <dbReference type="NCBI Taxonomy" id="1335967"/>
    <lineage>
        <taxon>Bacteria</taxon>
        <taxon>Pseudomonadati</taxon>
        <taxon>Pseudomonadota</taxon>
        <taxon>Alphaproteobacteria</taxon>
        <taxon>Hyphomicrobiales</taxon>
        <taxon>Devosiaceae</taxon>
        <taxon>Devosia</taxon>
    </lineage>
</organism>
<dbReference type="InterPro" id="IPR042047">
    <property type="entry name" value="SleB_dom1"/>
</dbReference>
<evidence type="ECO:0000313" key="3">
    <source>
        <dbReference type="EMBL" id="GHA21201.1"/>
    </source>
</evidence>
<dbReference type="RefSeq" id="WP_189424986.1">
    <property type="nucleotide sequence ID" value="NZ_BMZE01000002.1"/>
</dbReference>
<dbReference type="Proteomes" id="UP000646579">
    <property type="component" value="Unassembled WGS sequence"/>
</dbReference>
<name>A0A918S254_9HYPH</name>
<accession>A0A918S254</accession>
<dbReference type="AlphaFoldDB" id="A0A918S254"/>
<keyword evidence="1" id="KW-0732">Signal</keyword>
<proteinExistence type="predicted"/>
<evidence type="ECO:0000256" key="1">
    <source>
        <dbReference type="SAM" id="SignalP"/>
    </source>
</evidence>
<dbReference type="Gene3D" id="1.10.10.2520">
    <property type="entry name" value="Cell wall hydrolase SleB, domain 1"/>
    <property type="match status" value="1"/>
</dbReference>
<protein>
    <recommendedName>
        <fullName evidence="2">Cell wall hydrolase SleB domain-containing protein</fullName>
    </recommendedName>
</protein>